<evidence type="ECO:0000313" key="7">
    <source>
        <dbReference type="EMBL" id="KHN44044.1"/>
    </source>
</evidence>
<dbReference type="Gene3D" id="3.40.50.300">
    <property type="entry name" value="P-loop containing nucleotide triphosphate hydrolases"/>
    <property type="match status" value="1"/>
</dbReference>
<evidence type="ECO:0000256" key="5">
    <source>
        <dbReference type="SAM" id="MobiDB-lite"/>
    </source>
</evidence>
<dbReference type="SUPFAM" id="SSF52540">
    <property type="entry name" value="P-loop containing nucleoside triphosphate hydrolases"/>
    <property type="match status" value="1"/>
</dbReference>
<dbReference type="GO" id="GO:0005743">
    <property type="term" value="C:mitochondrial inner membrane"/>
    <property type="evidence" value="ECO:0007669"/>
    <property type="project" value="TreeGrafter"/>
</dbReference>
<evidence type="ECO:0000259" key="6">
    <source>
        <dbReference type="Pfam" id="PF00005"/>
    </source>
</evidence>
<gene>
    <name evidence="7" type="ORF">glysoja_049355</name>
</gene>
<comment type="subcellular location">
    <subcellularLocation>
        <location evidence="1">Membrane</location>
        <topology evidence="1">Multi-pass membrane protein</topology>
    </subcellularLocation>
</comment>
<dbReference type="GO" id="GO:0016887">
    <property type="term" value="F:ATP hydrolysis activity"/>
    <property type="evidence" value="ECO:0007669"/>
    <property type="project" value="InterPro"/>
</dbReference>
<dbReference type="InterPro" id="IPR003439">
    <property type="entry name" value="ABC_transporter-like_ATP-bd"/>
</dbReference>
<dbReference type="GO" id="GO:0015421">
    <property type="term" value="F:ABC-type oligopeptide transporter activity"/>
    <property type="evidence" value="ECO:0007669"/>
    <property type="project" value="TreeGrafter"/>
</dbReference>
<dbReference type="InterPro" id="IPR039421">
    <property type="entry name" value="Type_1_exporter"/>
</dbReference>
<dbReference type="PANTHER" id="PTHR43394:SF18">
    <property type="entry name" value="ABC TRANSPORTER B FAMILY MEMBER 11-LIKE"/>
    <property type="match status" value="1"/>
</dbReference>
<keyword evidence="3" id="KW-1133">Transmembrane helix</keyword>
<sequence>MAANGVSRSSSFTPDLSKAKSTTASIVGFMDKKSKMDPIDESSSTLDRVEGEIELQHVSFKYPFRPNIKISQDLNLAIHVGKMVALVGESGSGKSTMNALLQRFCNPDSRQMTLDGMEIRELQFKWLR</sequence>
<dbReference type="InterPro" id="IPR027417">
    <property type="entry name" value="P-loop_NTPase"/>
</dbReference>
<protein>
    <submittedName>
        <fullName evidence="7">ABC transporter B family member 12</fullName>
    </submittedName>
</protein>
<dbReference type="PANTHER" id="PTHR43394">
    <property type="entry name" value="ATP-DEPENDENT PERMEASE MDL1, MITOCHONDRIAL"/>
    <property type="match status" value="1"/>
</dbReference>
<evidence type="ECO:0000256" key="2">
    <source>
        <dbReference type="ARBA" id="ARBA00022692"/>
    </source>
</evidence>
<dbReference type="GO" id="GO:0090374">
    <property type="term" value="P:oligopeptide export from mitochondrion"/>
    <property type="evidence" value="ECO:0007669"/>
    <property type="project" value="TreeGrafter"/>
</dbReference>
<evidence type="ECO:0000256" key="1">
    <source>
        <dbReference type="ARBA" id="ARBA00004141"/>
    </source>
</evidence>
<keyword evidence="2" id="KW-0812">Transmembrane</keyword>
<evidence type="ECO:0000256" key="3">
    <source>
        <dbReference type="ARBA" id="ARBA00022989"/>
    </source>
</evidence>
<reference evidence="7" key="1">
    <citation type="submission" date="2014-07" db="EMBL/GenBank/DDBJ databases">
        <title>Identification of a novel salt tolerance gene in wild soybean by whole-genome sequencing.</title>
        <authorList>
            <person name="Lam H.-M."/>
            <person name="Qi X."/>
            <person name="Li M.-W."/>
            <person name="Liu X."/>
            <person name="Xie M."/>
            <person name="Ni M."/>
            <person name="Xu X."/>
        </authorList>
    </citation>
    <scope>NUCLEOTIDE SEQUENCE [LARGE SCALE GENOMIC DNA]</scope>
    <source>
        <tissue evidence="7">Root</tissue>
    </source>
</reference>
<organism evidence="7">
    <name type="scientific">Glycine soja</name>
    <name type="common">Wild soybean</name>
    <dbReference type="NCBI Taxonomy" id="3848"/>
    <lineage>
        <taxon>Eukaryota</taxon>
        <taxon>Viridiplantae</taxon>
        <taxon>Streptophyta</taxon>
        <taxon>Embryophyta</taxon>
        <taxon>Tracheophyta</taxon>
        <taxon>Spermatophyta</taxon>
        <taxon>Magnoliopsida</taxon>
        <taxon>eudicotyledons</taxon>
        <taxon>Gunneridae</taxon>
        <taxon>Pentapetalae</taxon>
        <taxon>rosids</taxon>
        <taxon>fabids</taxon>
        <taxon>Fabales</taxon>
        <taxon>Fabaceae</taxon>
        <taxon>Papilionoideae</taxon>
        <taxon>50 kb inversion clade</taxon>
        <taxon>NPAAA clade</taxon>
        <taxon>indigoferoid/millettioid clade</taxon>
        <taxon>Phaseoleae</taxon>
        <taxon>Glycine</taxon>
        <taxon>Glycine subgen. Soja</taxon>
    </lineage>
</organism>
<accession>A0A0B2SIF0</accession>
<dbReference type="AlphaFoldDB" id="A0A0B2SIF0"/>
<name>A0A0B2SIF0_GLYSO</name>
<proteinExistence type="predicted"/>
<dbReference type="InterPro" id="IPR036640">
    <property type="entry name" value="ABC1_TM_sf"/>
</dbReference>
<dbReference type="EMBL" id="KN643404">
    <property type="protein sequence ID" value="KHN44044.1"/>
    <property type="molecule type" value="Genomic_DNA"/>
</dbReference>
<feature type="domain" description="ABC transporter" evidence="6">
    <location>
        <begin position="72"/>
        <end position="122"/>
    </location>
</feature>
<dbReference type="Gene3D" id="1.20.1560.10">
    <property type="entry name" value="ABC transporter type 1, transmembrane domain"/>
    <property type="match status" value="1"/>
</dbReference>
<evidence type="ECO:0000256" key="4">
    <source>
        <dbReference type="ARBA" id="ARBA00023136"/>
    </source>
</evidence>
<keyword evidence="4" id="KW-0472">Membrane</keyword>
<feature type="region of interest" description="Disordered" evidence="5">
    <location>
        <begin position="1"/>
        <end position="21"/>
    </location>
</feature>
<dbReference type="Pfam" id="PF00005">
    <property type="entry name" value="ABC_tran"/>
    <property type="match status" value="1"/>
</dbReference>
<dbReference type="Proteomes" id="UP000053555">
    <property type="component" value="Unassembled WGS sequence"/>
</dbReference>
<dbReference type="GO" id="GO:0005524">
    <property type="term" value="F:ATP binding"/>
    <property type="evidence" value="ECO:0007669"/>
    <property type="project" value="InterPro"/>
</dbReference>